<dbReference type="AlphaFoldDB" id="A0A094IT67"/>
<evidence type="ECO:0000256" key="3">
    <source>
        <dbReference type="ARBA" id="ARBA00022519"/>
    </source>
</evidence>
<evidence type="ECO:0000256" key="7">
    <source>
        <dbReference type="ARBA" id="ARBA00023136"/>
    </source>
</evidence>
<keyword evidence="2 9" id="KW-1003">Cell membrane</keyword>
<comment type="caution">
    <text evidence="11">The sequence shown here is derived from an EMBL/GenBank/DDBJ whole genome shotgun (WGS) entry which is preliminary data.</text>
</comment>
<dbReference type="Gene3D" id="3.10.20.310">
    <property type="entry name" value="membrane protein fhac"/>
    <property type="match status" value="1"/>
</dbReference>
<dbReference type="GO" id="GO:0090529">
    <property type="term" value="P:cell septum assembly"/>
    <property type="evidence" value="ECO:0007669"/>
    <property type="project" value="InterPro"/>
</dbReference>
<keyword evidence="3 9" id="KW-0997">Cell inner membrane</keyword>
<dbReference type="GO" id="GO:0032153">
    <property type="term" value="C:cell division site"/>
    <property type="evidence" value="ECO:0007669"/>
    <property type="project" value="UniProtKB-UniRule"/>
</dbReference>
<organism evidence="11 12">
    <name type="scientific">Pseudidiomarina atlantica</name>
    <dbReference type="NCBI Taxonomy" id="1517416"/>
    <lineage>
        <taxon>Bacteria</taxon>
        <taxon>Pseudomonadati</taxon>
        <taxon>Pseudomonadota</taxon>
        <taxon>Gammaproteobacteria</taxon>
        <taxon>Alteromonadales</taxon>
        <taxon>Idiomarinaceae</taxon>
        <taxon>Pseudidiomarina</taxon>
    </lineage>
</organism>
<gene>
    <name evidence="9" type="primary">ftsQ</name>
    <name evidence="11" type="ORF">IDAT_05065</name>
</gene>
<dbReference type="Pfam" id="PF08478">
    <property type="entry name" value="POTRA_1"/>
    <property type="match status" value="1"/>
</dbReference>
<dbReference type="eggNOG" id="COG1589">
    <property type="taxonomic scope" value="Bacteria"/>
</dbReference>
<keyword evidence="7 9" id="KW-0472">Membrane</keyword>
<reference evidence="11 12" key="1">
    <citation type="submission" date="2014-06" db="EMBL/GenBank/DDBJ databases">
        <title>Draft genome sequence of Idiomarina sp. MCCC 1A10513.</title>
        <authorList>
            <person name="Du J."/>
            <person name="Lai Q."/>
            <person name="Shao Z."/>
        </authorList>
    </citation>
    <scope>NUCLEOTIDE SEQUENCE [LARGE SCALE GENOMIC DNA]</scope>
    <source>
        <strain evidence="11 12">MCCC 1A10513</strain>
    </source>
</reference>
<evidence type="ECO:0000256" key="5">
    <source>
        <dbReference type="ARBA" id="ARBA00022692"/>
    </source>
</evidence>
<keyword evidence="12" id="KW-1185">Reference proteome</keyword>
<evidence type="ECO:0000256" key="6">
    <source>
        <dbReference type="ARBA" id="ARBA00022989"/>
    </source>
</evidence>
<comment type="subcellular location">
    <subcellularLocation>
        <location evidence="9">Cell inner membrane</location>
        <topology evidence="9">Single-pass type II membrane protein</topology>
    </subcellularLocation>
    <subcellularLocation>
        <location evidence="1">Membrane</location>
    </subcellularLocation>
    <text evidence="9">Localizes to the division septum.</text>
</comment>
<dbReference type="PANTHER" id="PTHR35851">
    <property type="entry name" value="CELL DIVISION PROTEIN FTSQ"/>
    <property type="match status" value="1"/>
</dbReference>
<dbReference type="InterPro" id="IPR013685">
    <property type="entry name" value="POTRA_FtsQ_type"/>
</dbReference>
<dbReference type="EMBL" id="JPIN01000005">
    <property type="protein sequence ID" value="KFZ29049.1"/>
    <property type="molecule type" value="Genomic_DNA"/>
</dbReference>
<dbReference type="PANTHER" id="PTHR35851:SF1">
    <property type="entry name" value="CELL DIVISION PROTEIN FTSQ"/>
    <property type="match status" value="1"/>
</dbReference>
<evidence type="ECO:0000256" key="4">
    <source>
        <dbReference type="ARBA" id="ARBA00022618"/>
    </source>
</evidence>
<name>A0A094IT67_9GAMM</name>
<evidence type="ECO:0000313" key="11">
    <source>
        <dbReference type="EMBL" id="KFZ29049.1"/>
    </source>
</evidence>
<dbReference type="InterPro" id="IPR026579">
    <property type="entry name" value="FtsQ"/>
</dbReference>
<evidence type="ECO:0000313" key="12">
    <source>
        <dbReference type="Proteomes" id="UP000053718"/>
    </source>
</evidence>
<comment type="subunit">
    <text evidence="9">Part of a complex composed of FtsB, FtsL and FtsQ.</text>
</comment>
<dbReference type="Gene3D" id="3.40.50.11690">
    <property type="entry name" value="Cell division protein FtsQ/DivIB"/>
    <property type="match status" value="1"/>
</dbReference>
<keyword evidence="8 9" id="KW-0131">Cell cycle</keyword>
<feature type="transmembrane region" description="Helical" evidence="9">
    <location>
        <begin position="12"/>
        <end position="35"/>
    </location>
</feature>
<dbReference type="InterPro" id="IPR034746">
    <property type="entry name" value="POTRA"/>
</dbReference>
<dbReference type="Pfam" id="PF03799">
    <property type="entry name" value="FtsQ_DivIB_C"/>
    <property type="match status" value="1"/>
</dbReference>
<dbReference type="GO" id="GO:0043093">
    <property type="term" value="P:FtsZ-dependent cytokinesis"/>
    <property type="evidence" value="ECO:0007669"/>
    <property type="project" value="UniProtKB-UniRule"/>
</dbReference>
<evidence type="ECO:0000256" key="8">
    <source>
        <dbReference type="ARBA" id="ARBA00023306"/>
    </source>
</evidence>
<dbReference type="InterPro" id="IPR005548">
    <property type="entry name" value="Cell_div_FtsQ/DivIB_C"/>
</dbReference>
<keyword evidence="6 9" id="KW-1133">Transmembrane helix</keyword>
<dbReference type="HAMAP" id="MF_00911">
    <property type="entry name" value="FtsQ_subfam"/>
    <property type="match status" value="1"/>
</dbReference>
<accession>A0A094IT67</accession>
<proteinExistence type="inferred from homology"/>
<dbReference type="GO" id="GO:0005886">
    <property type="term" value="C:plasma membrane"/>
    <property type="evidence" value="ECO:0007669"/>
    <property type="project" value="UniProtKB-SubCell"/>
</dbReference>
<dbReference type="PROSITE" id="PS51779">
    <property type="entry name" value="POTRA"/>
    <property type="match status" value="1"/>
</dbReference>
<evidence type="ECO:0000256" key="1">
    <source>
        <dbReference type="ARBA" id="ARBA00004370"/>
    </source>
</evidence>
<comment type="function">
    <text evidence="9">Essential cell division protein. May link together the upstream cell division proteins, which are predominantly cytoplasmic, with the downstream cell division proteins, which are predominantly periplasmic. May control correct divisome assembly.</text>
</comment>
<dbReference type="RefSeq" id="WP_034731346.1">
    <property type="nucleotide sequence ID" value="NZ_JPIN01000005.1"/>
</dbReference>
<evidence type="ECO:0000256" key="2">
    <source>
        <dbReference type="ARBA" id="ARBA00022475"/>
    </source>
</evidence>
<keyword evidence="5 9" id="KW-0812">Transmembrane</keyword>
<dbReference type="Proteomes" id="UP000053718">
    <property type="component" value="Unassembled WGS sequence"/>
</dbReference>
<evidence type="ECO:0000256" key="9">
    <source>
        <dbReference type="HAMAP-Rule" id="MF_00911"/>
    </source>
</evidence>
<dbReference type="OrthoDB" id="9790370at2"/>
<protein>
    <recommendedName>
        <fullName evidence="9">Cell division protein FtsQ</fullName>
    </recommendedName>
</protein>
<dbReference type="InterPro" id="IPR045335">
    <property type="entry name" value="FtsQ_C_sf"/>
</dbReference>
<keyword evidence="4 9" id="KW-0132">Cell division</keyword>
<feature type="domain" description="POTRA" evidence="10">
    <location>
        <begin position="43"/>
        <end position="112"/>
    </location>
</feature>
<comment type="similarity">
    <text evidence="9">Belongs to the FtsQ/DivIB family. FtsQ subfamily.</text>
</comment>
<sequence length="256" mass="29116">MAASERTITWQFWAGLSFFAVVVIGTLAGIGWLYYTAMDAQEVPLKRLVVQGELQYVTPADVRTTLLGEPLGSFFSADVNEIRARIEAMPWVAQASVRKEWPDILKVFLVEQKPLAHWNANQRDDALVNQAGEVFYADKSVLEQSLPYLSGPEHAIAEVVQQYRNTSELLGLNGFQVQQLELSERFAVELVLQNGLQLRLGREALLERIQRFIDLYPQLEKHKELPLESVDLRYDTGVAVRWRSKEEVAAEQQQES</sequence>
<evidence type="ECO:0000259" key="10">
    <source>
        <dbReference type="PROSITE" id="PS51779"/>
    </source>
</evidence>
<dbReference type="STRING" id="1517416.IDAT_05065"/>